<evidence type="ECO:0000259" key="6">
    <source>
        <dbReference type="PROSITE" id="PS50943"/>
    </source>
</evidence>
<name>A0A9X3JDK0_9LACT</name>
<dbReference type="PANTHER" id="PTHR30146:SF95">
    <property type="entry name" value="RIBOSE OPERON REPRESSOR"/>
    <property type="match status" value="1"/>
</dbReference>
<dbReference type="Gene3D" id="1.10.260.40">
    <property type="entry name" value="lambda repressor-like DNA-binding domains"/>
    <property type="match status" value="1"/>
</dbReference>
<dbReference type="GO" id="GO:0000976">
    <property type="term" value="F:transcription cis-regulatory region binding"/>
    <property type="evidence" value="ECO:0007669"/>
    <property type="project" value="TreeGrafter"/>
</dbReference>
<dbReference type="SUPFAM" id="SSF47413">
    <property type="entry name" value="lambda repressor-like DNA-binding domains"/>
    <property type="match status" value="1"/>
</dbReference>
<keyword evidence="4" id="KW-0804">Transcription</keyword>
<evidence type="ECO:0000256" key="1">
    <source>
        <dbReference type="ARBA" id="ARBA00022491"/>
    </source>
</evidence>
<dbReference type="InterPro" id="IPR001387">
    <property type="entry name" value="Cro/C1-type_HTH"/>
</dbReference>
<dbReference type="Pfam" id="PF00356">
    <property type="entry name" value="LacI"/>
    <property type="match status" value="1"/>
</dbReference>
<gene>
    <name evidence="7" type="ORF">OW157_04675</name>
</gene>
<dbReference type="PROSITE" id="PS50943">
    <property type="entry name" value="HTH_CROC1"/>
    <property type="match status" value="1"/>
</dbReference>
<keyword evidence="2" id="KW-0805">Transcription regulation</keyword>
<dbReference type="SUPFAM" id="SSF53822">
    <property type="entry name" value="Periplasmic binding protein-like I"/>
    <property type="match status" value="1"/>
</dbReference>
<evidence type="ECO:0000259" key="5">
    <source>
        <dbReference type="PROSITE" id="PS50932"/>
    </source>
</evidence>
<feature type="domain" description="HTH cro/C1-type" evidence="6">
    <location>
        <begin position="3"/>
        <end position="46"/>
    </location>
</feature>
<dbReference type="AlphaFoldDB" id="A0A9X3JDK0"/>
<sequence length="321" mass="36141">MTTIKDVAQHAKVSPATVSRYINNRGYVGTDTRQRIAKAIEELNYVPNEVARSLFQKKSKLIGLLLPDIANPFFPLLAQGVEDYFHQYGYHVILGNIQENPDKIAAYLKMFQQNFVAGILSAVPLNSDELNKATVIVDRTDCQSTYSISANNQQGAQLIVDAITETSYENIVIIAGPQDVVTANTRFHYVTRALANQGVNYQVLENTSYRFNNALTTADRLFTEFPQVDTVIAANDVQAIAIIQKAHQLKRRVPKDLQIIGYDDIPMSELTIPRLTTIQQPAFAMGWQAADMLYQLINEEELVDKHRLLDVKLITRDTLRK</sequence>
<dbReference type="Gene3D" id="3.40.50.2300">
    <property type="match status" value="2"/>
</dbReference>
<dbReference type="EMBL" id="JAPRFR010000001">
    <property type="protein sequence ID" value="MCZ0725863.1"/>
    <property type="molecule type" value="Genomic_DNA"/>
</dbReference>
<evidence type="ECO:0000256" key="3">
    <source>
        <dbReference type="ARBA" id="ARBA00023125"/>
    </source>
</evidence>
<dbReference type="PANTHER" id="PTHR30146">
    <property type="entry name" value="LACI-RELATED TRANSCRIPTIONAL REPRESSOR"/>
    <property type="match status" value="1"/>
</dbReference>
<dbReference type="InterPro" id="IPR000843">
    <property type="entry name" value="HTH_LacI"/>
</dbReference>
<dbReference type="Proteomes" id="UP001146670">
    <property type="component" value="Unassembled WGS sequence"/>
</dbReference>
<dbReference type="PROSITE" id="PS50932">
    <property type="entry name" value="HTH_LACI_2"/>
    <property type="match status" value="1"/>
</dbReference>
<dbReference type="SMART" id="SM00354">
    <property type="entry name" value="HTH_LACI"/>
    <property type="match status" value="1"/>
</dbReference>
<dbReference type="Pfam" id="PF13377">
    <property type="entry name" value="Peripla_BP_3"/>
    <property type="match status" value="1"/>
</dbReference>
<reference evidence="7" key="1">
    <citation type="submission" date="2022-12" db="EMBL/GenBank/DDBJ databases">
        <title>Description and comparative metabolic analysis of Aerococcus sp. nov., isolated from the feces of a pig.</title>
        <authorList>
            <person name="Chang Y.-H."/>
        </authorList>
    </citation>
    <scope>NUCLEOTIDE SEQUENCE</scope>
    <source>
        <strain evidence="7">YH-aer222</strain>
    </source>
</reference>
<dbReference type="CDD" id="cd06291">
    <property type="entry name" value="PBP1_Qymf-like"/>
    <property type="match status" value="1"/>
</dbReference>
<dbReference type="CDD" id="cd01392">
    <property type="entry name" value="HTH_LacI"/>
    <property type="match status" value="1"/>
</dbReference>
<evidence type="ECO:0000313" key="8">
    <source>
        <dbReference type="Proteomes" id="UP001146670"/>
    </source>
</evidence>
<proteinExistence type="predicted"/>
<evidence type="ECO:0000256" key="2">
    <source>
        <dbReference type="ARBA" id="ARBA00023015"/>
    </source>
</evidence>
<evidence type="ECO:0000313" key="7">
    <source>
        <dbReference type="EMBL" id="MCZ0725863.1"/>
    </source>
</evidence>
<comment type="caution">
    <text evidence="7">The sequence shown here is derived from an EMBL/GenBank/DDBJ whole genome shotgun (WGS) entry which is preliminary data.</text>
</comment>
<dbReference type="InterPro" id="IPR046335">
    <property type="entry name" value="LacI/GalR-like_sensor"/>
</dbReference>
<keyword evidence="1" id="KW-0678">Repressor</keyword>
<keyword evidence="3 7" id="KW-0238">DNA-binding</keyword>
<dbReference type="PROSITE" id="PS00356">
    <property type="entry name" value="HTH_LACI_1"/>
    <property type="match status" value="1"/>
</dbReference>
<dbReference type="InterPro" id="IPR010982">
    <property type="entry name" value="Lambda_DNA-bd_dom_sf"/>
</dbReference>
<accession>A0A9X3JDK0</accession>
<dbReference type="RefSeq" id="WP_268752171.1">
    <property type="nucleotide sequence ID" value="NZ_JAPRFQ010000001.1"/>
</dbReference>
<evidence type="ECO:0000256" key="4">
    <source>
        <dbReference type="ARBA" id="ARBA00023163"/>
    </source>
</evidence>
<keyword evidence="8" id="KW-1185">Reference proteome</keyword>
<organism evidence="7 8">
    <name type="scientific">Aerococcus kribbianus</name>
    <dbReference type="NCBI Taxonomy" id="2999064"/>
    <lineage>
        <taxon>Bacteria</taxon>
        <taxon>Bacillati</taxon>
        <taxon>Bacillota</taxon>
        <taxon>Bacilli</taxon>
        <taxon>Lactobacillales</taxon>
        <taxon>Aerococcaceae</taxon>
        <taxon>Aerococcus</taxon>
    </lineage>
</organism>
<dbReference type="InterPro" id="IPR028082">
    <property type="entry name" value="Peripla_BP_I"/>
</dbReference>
<feature type="domain" description="HTH lacI-type" evidence="5">
    <location>
        <begin position="2"/>
        <end position="56"/>
    </location>
</feature>
<dbReference type="GO" id="GO:0003700">
    <property type="term" value="F:DNA-binding transcription factor activity"/>
    <property type="evidence" value="ECO:0007669"/>
    <property type="project" value="TreeGrafter"/>
</dbReference>
<protein>
    <submittedName>
        <fullName evidence="7">LacI family DNA-binding transcriptional regulator</fullName>
    </submittedName>
</protein>